<comment type="caution">
    <text evidence="1">The sequence shown here is derived from an EMBL/GenBank/DDBJ whole genome shotgun (WGS) entry which is preliminary data.</text>
</comment>
<protein>
    <submittedName>
        <fullName evidence="1">Uncharacterized protein</fullName>
    </submittedName>
</protein>
<accession>A0AAW9NS73</accession>
<gene>
    <name evidence="1" type="ORF">P9B03_04120</name>
</gene>
<dbReference type="InterPro" id="IPR036388">
    <property type="entry name" value="WH-like_DNA-bd_sf"/>
</dbReference>
<sequence>MSNIQNELMLEILLAVQNGNREVFSKLGDANFDTTLEQIVSKELIQGLQPTRMASGTLTLEIANNFGLTEKGVQFITDRNPYNHR</sequence>
<reference evidence="1 2" key="1">
    <citation type="submission" date="2023-03" db="EMBL/GenBank/DDBJ databases">
        <title>Bacillus Genome Sequencing.</title>
        <authorList>
            <person name="Dunlap C."/>
        </authorList>
    </citation>
    <scope>NUCLEOTIDE SEQUENCE [LARGE SCALE GENOMIC DNA]</scope>
    <source>
        <strain evidence="1 2">B-59205</strain>
    </source>
</reference>
<organism evidence="1 2">
    <name type="scientific">Metasolibacillus meyeri</name>
    <dbReference type="NCBI Taxonomy" id="1071052"/>
    <lineage>
        <taxon>Bacteria</taxon>
        <taxon>Bacillati</taxon>
        <taxon>Bacillota</taxon>
        <taxon>Bacilli</taxon>
        <taxon>Bacillales</taxon>
        <taxon>Caryophanaceae</taxon>
        <taxon>Metasolibacillus</taxon>
    </lineage>
</organism>
<dbReference type="Proteomes" id="UP001344888">
    <property type="component" value="Unassembled WGS sequence"/>
</dbReference>
<dbReference type="RefSeq" id="WP_326122100.1">
    <property type="nucleotide sequence ID" value="NZ_JARSFG010000005.1"/>
</dbReference>
<dbReference type="Gene3D" id="1.10.10.10">
    <property type="entry name" value="Winged helix-like DNA-binding domain superfamily/Winged helix DNA-binding domain"/>
    <property type="match status" value="1"/>
</dbReference>
<evidence type="ECO:0000313" key="2">
    <source>
        <dbReference type="Proteomes" id="UP001344888"/>
    </source>
</evidence>
<evidence type="ECO:0000313" key="1">
    <source>
        <dbReference type="EMBL" id="MEC1177661.1"/>
    </source>
</evidence>
<name>A0AAW9NS73_9BACL</name>
<dbReference type="EMBL" id="JARSFG010000005">
    <property type="protein sequence ID" value="MEC1177661.1"/>
    <property type="molecule type" value="Genomic_DNA"/>
</dbReference>
<keyword evidence="2" id="KW-1185">Reference proteome</keyword>
<dbReference type="AlphaFoldDB" id="A0AAW9NS73"/>
<proteinExistence type="predicted"/>